<reference evidence="2 3" key="1">
    <citation type="submission" date="2019-03" db="EMBL/GenBank/DDBJ databases">
        <title>Genomic Encyclopedia of Type Strains, Phase IV (KMG-IV): sequencing the most valuable type-strain genomes for metagenomic binning, comparative biology and taxonomic classification.</title>
        <authorList>
            <person name="Goeker M."/>
        </authorList>
    </citation>
    <scope>NUCLEOTIDE SEQUENCE [LARGE SCALE GENOMIC DNA]</scope>
    <source>
        <strain evidence="2 3">DSM 18401</strain>
    </source>
</reference>
<organism evidence="2 3">
    <name type="scientific">Shinella granuli</name>
    <dbReference type="NCBI Taxonomy" id="323621"/>
    <lineage>
        <taxon>Bacteria</taxon>
        <taxon>Pseudomonadati</taxon>
        <taxon>Pseudomonadota</taxon>
        <taxon>Alphaproteobacteria</taxon>
        <taxon>Hyphomicrobiales</taxon>
        <taxon>Rhizobiaceae</taxon>
        <taxon>Shinella</taxon>
    </lineage>
</organism>
<sequence length="160" mass="17665">MRRDERVIGAWHYEIQYGPEGEANYAWLYRGAEMVATMKTHHAAALTAALEVEQPVAVEEWQPIETAPKGVRGVAWMLLAYGPEGDQTVGVGMRFHDQFFAASTFYTGGPHDGRQFEFREHEVRPTHWRPLPTPPSSPRTSASSAEAGGSATLSIGGDHE</sequence>
<accession>A0A4R2D1E9</accession>
<evidence type="ECO:0000256" key="1">
    <source>
        <dbReference type="SAM" id="MobiDB-lite"/>
    </source>
</evidence>
<dbReference type="EMBL" id="SLVX01000002">
    <property type="protein sequence ID" value="TCN48057.1"/>
    <property type="molecule type" value="Genomic_DNA"/>
</dbReference>
<dbReference type="Proteomes" id="UP000295351">
    <property type="component" value="Unassembled WGS sequence"/>
</dbReference>
<feature type="compositionally biased region" description="Low complexity" evidence="1">
    <location>
        <begin position="138"/>
        <end position="151"/>
    </location>
</feature>
<dbReference type="AlphaFoldDB" id="A0A4R2D1E9"/>
<comment type="caution">
    <text evidence="2">The sequence shown here is derived from an EMBL/GenBank/DDBJ whole genome shotgun (WGS) entry which is preliminary data.</text>
</comment>
<evidence type="ECO:0000313" key="2">
    <source>
        <dbReference type="EMBL" id="TCN48057.1"/>
    </source>
</evidence>
<name>A0A4R2D1E9_SHIGR</name>
<proteinExistence type="predicted"/>
<protein>
    <submittedName>
        <fullName evidence="2">Uncharacterized protein DUF551</fullName>
    </submittedName>
</protein>
<gene>
    <name evidence="2" type="ORF">EV665_102586</name>
</gene>
<feature type="region of interest" description="Disordered" evidence="1">
    <location>
        <begin position="124"/>
        <end position="160"/>
    </location>
</feature>
<keyword evidence="3" id="KW-1185">Reference proteome</keyword>
<evidence type="ECO:0000313" key="3">
    <source>
        <dbReference type="Proteomes" id="UP000295351"/>
    </source>
</evidence>
<dbReference type="RefSeq" id="WP_162852981.1">
    <property type="nucleotide sequence ID" value="NZ_BAABEI010000012.1"/>
</dbReference>